<feature type="compositionally biased region" description="Polar residues" evidence="1">
    <location>
        <begin position="568"/>
        <end position="583"/>
    </location>
</feature>
<dbReference type="PROSITE" id="PS50004">
    <property type="entry name" value="C2"/>
    <property type="match status" value="2"/>
</dbReference>
<dbReference type="Gene3D" id="2.60.40.150">
    <property type="entry name" value="C2 domain"/>
    <property type="match status" value="1"/>
</dbReference>
<proteinExistence type="predicted"/>
<feature type="compositionally biased region" description="Polar residues" evidence="1">
    <location>
        <begin position="782"/>
        <end position="793"/>
    </location>
</feature>
<dbReference type="AlphaFoldDB" id="A0A7D9E7Z8"/>
<dbReference type="InterPro" id="IPR022136">
    <property type="entry name" value="DUF3668"/>
</dbReference>
<evidence type="ECO:0000256" key="1">
    <source>
        <dbReference type="SAM" id="MobiDB-lite"/>
    </source>
</evidence>
<keyword evidence="3" id="KW-1185">Reference proteome</keyword>
<organism evidence="2 3">
    <name type="scientific">Paramuricea clavata</name>
    <name type="common">Red gorgonian</name>
    <name type="synonym">Violescent sea-whip</name>
    <dbReference type="NCBI Taxonomy" id="317549"/>
    <lineage>
        <taxon>Eukaryota</taxon>
        <taxon>Metazoa</taxon>
        <taxon>Cnidaria</taxon>
        <taxon>Anthozoa</taxon>
        <taxon>Octocorallia</taxon>
        <taxon>Malacalcyonacea</taxon>
        <taxon>Plexauridae</taxon>
        <taxon>Paramuricea</taxon>
    </lineage>
</organism>
<feature type="non-terminal residue" evidence="2">
    <location>
        <position position="1"/>
    </location>
</feature>
<feature type="compositionally biased region" description="Basic and acidic residues" evidence="1">
    <location>
        <begin position="905"/>
        <end position="921"/>
    </location>
</feature>
<dbReference type="Pfam" id="PF12416">
    <property type="entry name" value="DUF3668"/>
    <property type="match status" value="1"/>
</dbReference>
<feature type="compositionally biased region" description="Basic and acidic residues" evidence="1">
    <location>
        <begin position="798"/>
        <end position="817"/>
    </location>
</feature>
<dbReference type="SUPFAM" id="SSF49562">
    <property type="entry name" value="C2 domain (Calcium/lipid-binding domain, CaLB)"/>
    <property type="match status" value="1"/>
</dbReference>
<accession>A0A7D9E7Z8</accession>
<name>A0A7D9E7Z8_PARCT</name>
<dbReference type="Pfam" id="PF00168">
    <property type="entry name" value="C2"/>
    <property type="match status" value="2"/>
</dbReference>
<comment type="caution">
    <text evidence="2">The sequence shown here is derived from an EMBL/GenBank/DDBJ whole genome shotgun (WGS) entry which is preliminary data.</text>
</comment>
<feature type="region of interest" description="Disordered" evidence="1">
    <location>
        <begin position="539"/>
        <end position="608"/>
    </location>
</feature>
<dbReference type="InterPro" id="IPR036223">
    <property type="entry name" value="CAP_C_sf"/>
</dbReference>
<dbReference type="PANTHER" id="PTHR21574">
    <property type="entry name" value="CENTROSOMAL PROTEIN OF 120 KDA"/>
    <property type="match status" value="1"/>
</dbReference>
<evidence type="ECO:0000313" key="3">
    <source>
        <dbReference type="Proteomes" id="UP001152795"/>
    </source>
</evidence>
<feature type="compositionally biased region" description="Basic and acidic residues" evidence="1">
    <location>
        <begin position="584"/>
        <end position="594"/>
    </location>
</feature>
<dbReference type="OrthoDB" id="332250at2759"/>
<dbReference type="PANTHER" id="PTHR21574:SF0">
    <property type="entry name" value="CENTROSOMAL PROTEIN OF 120 KDA"/>
    <property type="match status" value="1"/>
</dbReference>
<dbReference type="InterPro" id="IPR000008">
    <property type="entry name" value="C2_dom"/>
</dbReference>
<dbReference type="GO" id="GO:0005813">
    <property type="term" value="C:centrosome"/>
    <property type="evidence" value="ECO:0007669"/>
    <property type="project" value="TreeGrafter"/>
</dbReference>
<dbReference type="GO" id="GO:1903724">
    <property type="term" value="P:positive regulation of centriole elongation"/>
    <property type="evidence" value="ECO:0007669"/>
    <property type="project" value="TreeGrafter"/>
</dbReference>
<dbReference type="InterPro" id="IPR035892">
    <property type="entry name" value="C2_domain_sf"/>
</dbReference>
<dbReference type="Proteomes" id="UP001152795">
    <property type="component" value="Unassembled WGS sequence"/>
</dbReference>
<evidence type="ECO:0000313" key="2">
    <source>
        <dbReference type="EMBL" id="CAB4003313.1"/>
    </source>
</evidence>
<feature type="region of interest" description="Disordered" evidence="1">
    <location>
        <begin position="345"/>
        <end position="368"/>
    </location>
</feature>
<protein>
    <submittedName>
        <fullName evidence="2">Centrosomal of 120 kDa</fullName>
    </submittedName>
</protein>
<feature type="region of interest" description="Disordered" evidence="1">
    <location>
        <begin position="1"/>
        <end position="31"/>
    </location>
</feature>
<gene>
    <name evidence="2" type="ORF">PACLA_8A027548</name>
</gene>
<feature type="compositionally biased region" description="Polar residues" evidence="1">
    <location>
        <begin position="546"/>
        <end position="559"/>
    </location>
</feature>
<reference evidence="2" key="1">
    <citation type="submission" date="2020-04" db="EMBL/GenBank/DDBJ databases">
        <authorList>
            <person name="Alioto T."/>
            <person name="Alioto T."/>
            <person name="Gomez Garrido J."/>
        </authorList>
    </citation>
    <scope>NUCLEOTIDE SEQUENCE</scope>
    <source>
        <strain evidence="2">A484AB</strain>
    </source>
</reference>
<dbReference type="InterPro" id="IPR039893">
    <property type="entry name" value="CEP120-like"/>
</dbReference>
<dbReference type="SUPFAM" id="SSF69340">
    <property type="entry name" value="C-terminal domain of adenylylcyclase associated protein"/>
    <property type="match status" value="1"/>
</dbReference>
<sequence>MGNTISRCLGRNHDPEQKKRKRKAERPKGKAKKELEIAMFAMPEKTSNYMGLPVQSYQASHHIATSGIIPLVAINKTVGVKSEQAEIVTTKSSKMHILVPTDNGDFVNGEIPLVSIDKLDGTQIVGVKSEQAEIVTTNLVPTDSGDFVNGEIPLVSADKTDGIQPAIGVKSEQAEIVTAKLLVPTDSGDFRRNILIERLSGSDSRSNSYDDGEEYNTTHASIFQGRRFPRRPKHQVIVEAKFDGETLCTDPINHTESPNFTTELAWELDKKALHQHKLQRTPIKLQCFAIDTIVSQKEMVGYIILDLRSAQAKLQRPQWFPLLNSKYQRLKPEIQVMLNLEDDSLKKQEQRSPPQHSTPSRKDDIDPLGLQPVLNEEKGFYQLGPNTESSEIFVLSVTISYAVNLAKLIPSSFVVPDGQGFYFQYSLFGNNVSSDVFSDLLQPNFSPERASVRIRSQLKLLRVFLKIFPGIKIMLYCGGRPLGTTNISLHSLIATDEPLTAPAVLQALFPLTSSNDEPHSGSSEFPAIGVSVVLKNDDMNVPPAQETHTVGNMLPTSSHRGQDEERSSNTLRSEIPQKNGQCETNERVENKAENLKTSPNADSSEEKPEYNRLSFHHFCYSVDLRSICDLQVTSSVNCYLKYSYPFFGSAAPVITSPPVEVRRHMEVLLPKSFCAFDFATNPEVLKETLSSVPLVIEVWHRDPLTKDVLLGVARVTLGHVFAAKKLKAARGKPSTYGQILSERVHIIADDRKPIGELNVVLGLEDLGPVSREHLQAHMNGSEALSNAESPQRKSPTKPRKEDSRNREPTNNDPRNNDPRMMAEYQTALELEMWKQQQEELFTAQLKTKEVEKIRTLTEEWRKRDKEREILTKKKLEEYSQLEEKLKKTISDIEKRERQLSASETELLRMKEEQRREHERKM</sequence>
<feature type="region of interest" description="Disordered" evidence="1">
    <location>
        <begin position="896"/>
        <end position="921"/>
    </location>
</feature>
<feature type="region of interest" description="Disordered" evidence="1">
    <location>
        <begin position="781"/>
        <end position="819"/>
    </location>
</feature>
<dbReference type="EMBL" id="CACRXK020004594">
    <property type="protein sequence ID" value="CAB4003313.1"/>
    <property type="molecule type" value="Genomic_DNA"/>
</dbReference>